<sequence length="595" mass="67017">MQNGQVRKVMLTRLFTRYRNMLIRSKITIVFIPIVVLPLFVVIYTSNYVFTKSTIEKTKANIAGESSLIISRIDSLYNSVETSSRVLTVQINSAYQEKANSLELPEVMLRNEIQTALSFNLDAFKDIESIAFIDTHGSIYASNTKLGNNLNLAIKSEMVASIKKIISPVRLWFPMEIRNFLVTDDKTPILSVGNRINNIDTGELLGVLVFNVREDTISSIFPKDETLNTGVYTLVDNTGTIISSQNKADLLQKSIADKRRYLVSTTSFSQLGWELINQVPLRQLSKDKLQNSLIILIVGLLCTLIAVFGAFFLSRLIAKPIVQLTHTAKRIREGNLNTTSLIRTQDEVGILASVFNEMMAQVKLLLEKVGQEQKKKREYEFALIQSQIKPHFFYNSLDLIYVQCESGQAKEAAETTMALADFYRVSLSKGKEIIPLKEELQNTQAYLFIQKTRYSDIIDFSIDVGEELGEYSIMKLTLQPLVENSIYHGLRTKNGGGKIEVSGYKQHNDIVLVVADNGVGIPAEKLQELQVWNKDGSGVHSFGLRSVNERIKLYYGEEYGITINSEKNAGTVITIRIPQRREVSDHQRAGSQMTI</sequence>
<keyword evidence="9 12" id="KW-1133">Transmembrane helix</keyword>
<evidence type="ECO:0000256" key="1">
    <source>
        <dbReference type="ARBA" id="ARBA00004651"/>
    </source>
</evidence>
<dbReference type="Gene3D" id="6.10.340.10">
    <property type="match status" value="1"/>
</dbReference>
<dbReference type="InterPro" id="IPR003594">
    <property type="entry name" value="HATPase_dom"/>
</dbReference>
<keyword evidence="2" id="KW-1003">Cell membrane</keyword>
<dbReference type="Pfam" id="PF06580">
    <property type="entry name" value="His_kinase"/>
    <property type="match status" value="1"/>
</dbReference>
<dbReference type="RefSeq" id="WP_161695941.1">
    <property type="nucleotide sequence ID" value="NZ_JAAAMU010000003.1"/>
</dbReference>
<dbReference type="Gene3D" id="3.30.565.10">
    <property type="entry name" value="Histidine kinase-like ATPase, C-terminal domain"/>
    <property type="match status" value="1"/>
</dbReference>
<dbReference type="InterPro" id="IPR010559">
    <property type="entry name" value="Sig_transdc_His_kin_internal"/>
</dbReference>
<evidence type="ECO:0000313" key="14">
    <source>
        <dbReference type="EMBL" id="NBC68783.1"/>
    </source>
</evidence>
<dbReference type="SUPFAM" id="SSF158472">
    <property type="entry name" value="HAMP domain-like"/>
    <property type="match status" value="1"/>
</dbReference>
<keyword evidence="15" id="KW-1185">Reference proteome</keyword>
<protein>
    <submittedName>
        <fullName evidence="14">HAMP domain-containing protein</fullName>
    </submittedName>
</protein>
<evidence type="ECO:0000256" key="5">
    <source>
        <dbReference type="ARBA" id="ARBA00022692"/>
    </source>
</evidence>
<dbReference type="GO" id="GO:0005886">
    <property type="term" value="C:plasma membrane"/>
    <property type="evidence" value="ECO:0007669"/>
    <property type="project" value="UniProtKB-SubCell"/>
</dbReference>
<dbReference type="InterPro" id="IPR050640">
    <property type="entry name" value="Bact_2-comp_sensor_kinase"/>
</dbReference>
<dbReference type="SMART" id="SM00304">
    <property type="entry name" value="HAMP"/>
    <property type="match status" value="1"/>
</dbReference>
<organism evidence="14 15">
    <name type="scientific">Paenibacillus sacheonensis</name>
    <dbReference type="NCBI Taxonomy" id="742054"/>
    <lineage>
        <taxon>Bacteria</taxon>
        <taxon>Bacillati</taxon>
        <taxon>Bacillota</taxon>
        <taxon>Bacilli</taxon>
        <taxon>Bacillales</taxon>
        <taxon>Paenibacillaceae</taxon>
        <taxon>Paenibacillus</taxon>
    </lineage>
</organism>
<keyword evidence="7" id="KW-0418">Kinase</keyword>
<dbReference type="SMART" id="SM00387">
    <property type="entry name" value="HATPase_c"/>
    <property type="match status" value="1"/>
</dbReference>
<accession>A0A7X4YLW4</accession>
<evidence type="ECO:0000256" key="3">
    <source>
        <dbReference type="ARBA" id="ARBA00022553"/>
    </source>
</evidence>
<keyword evidence="5 12" id="KW-0812">Transmembrane</keyword>
<keyword evidence="11 12" id="KW-0472">Membrane</keyword>
<dbReference type="Proteomes" id="UP000558113">
    <property type="component" value="Unassembled WGS sequence"/>
</dbReference>
<dbReference type="PANTHER" id="PTHR34220:SF11">
    <property type="entry name" value="SENSOR PROTEIN KINASE HPTS"/>
    <property type="match status" value="1"/>
</dbReference>
<evidence type="ECO:0000256" key="9">
    <source>
        <dbReference type="ARBA" id="ARBA00022989"/>
    </source>
</evidence>
<comment type="caution">
    <text evidence="14">The sequence shown here is derived from an EMBL/GenBank/DDBJ whole genome shotgun (WGS) entry which is preliminary data.</text>
</comment>
<dbReference type="InterPro" id="IPR003660">
    <property type="entry name" value="HAMP_dom"/>
</dbReference>
<keyword evidence="6" id="KW-0547">Nucleotide-binding</keyword>
<evidence type="ECO:0000259" key="13">
    <source>
        <dbReference type="PROSITE" id="PS50885"/>
    </source>
</evidence>
<dbReference type="InterPro" id="IPR036890">
    <property type="entry name" value="HATPase_C_sf"/>
</dbReference>
<dbReference type="Pfam" id="PF02518">
    <property type="entry name" value="HATPase_c"/>
    <property type="match status" value="1"/>
</dbReference>
<dbReference type="EMBL" id="JAAAMU010000003">
    <property type="protein sequence ID" value="NBC68783.1"/>
    <property type="molecule type" value="Genomic_DNA"/>
</dbReference>
<evidence type="ECO:0000256" key="8">
    <source>
        <dbReference type="ARBA" id="ARBA00022840"/>
    </source>
</evidence>
<dbReference type="SUPFAM" id="SSF55874">
    <property type="entry name" value="ATPase domain of HSP90 chaperone/DNA topoisomerase II/histidine kinase"/>
    <property type="match status" value="1"/>
</dbReference>
<feature type="transmembrane region" description="Helical" evidence="12">
    <location>
        <begin position="21"/>
        <end position="44"/>
    </location>
</feature>
<reference evidence="14 15" key="1">
    <citation type="submission" date="2020-01" db="EMBL/GenBank/DDBJ databases">
        <title>Paenibacillus soybeanensis sp. nov. isolated from the nodules of soybean (Glycine max(L.) Merr).</title>
        <authorList>
            <person name="Wang H."/>
        </authorList>
    </citation>
    <scope>NUCLEOTIDE SEQUENCE [LARGE SCALE GENOMIC DNA]</scope>
    <source>
        <strain evidence="14 15">DSM 23054</strain>
    </source>
</reference>
<evidence type="ECO:0000256" key="12">
    <source>
        <dbReference type="SAM" id="Phobius"/>
    </source>
</evidence>
<dbReference type="Gene3D" id="3.30.450.20">
    <property type="entry name" value="PAS domain"/>
    <property type="match status" value="1"/>
</dbReference>
<evidence type="ECO:0000256" key="10">
    <source>
        <dbReference type="ARBA" id="ARBA00023012"/>
    </source>
</evidence>
<dbReference type="GO" id="GO:0000155">
    <property type="term" value="F:phosphorelay sensor kinase activity"/>
    <property type="evidence" value="ECO:0007669"/>
    <property type="project" value="InterPro"/>
</dbReference>
<dbReference type="PANTHER" id="PTHR34220">
    <property type="entry name" value="SENSOR HISTIDINE KINASE YPDA"/>
    <property type="match status" value="1"/>
</dbReference>
<dbReference type="AlphaFoldDB" id="A0A7X4YLW4"/>
<feature type="domain" description="HAMP" evidence="13">
    <location>
        <begin position="315"/>
        <end position="367"/>
    </location>
</feature>
<evidence type="ECO:0000256" key="11">
    <source>
        <dbReference type="ARBA" id="ARBA00023136"/>
    </source>
</evidence>
<evidence type="ECO:0000256" key="7">
    <source>
        <dbReference type="ARBA" id="ARBA00022777"/>
    </source>
</evidence>
<dbReference type="PROSITE" id="PS50885">
    <property type="entry name" value="HAMP"/>
    <property type="match status" value="1"/>
</dbReference>
<keyword evidence="8" id="KW-0067">ATP-binding</keyword>
<dbReference type="GO" id="GO:0005524">
    <property type="term" value="F:ATP binding"/>
    <property type="evidence" value="ECO:0007669"/>
    <property type="project" value="UniProtKB-KW"/>
</dbReference>
<keyword evidence="3" id="KW-0597">Phosphoprotein</keyword>
<dbReference type="OrthoDB" id="9809348at2"/>
<comment type="subcellular location">
    <subcellularLocation>
        <location evidence="1">Cell membrane</location>
        <topology evidence="1">Multi-pass membrane protein</topology>
    </subcellularLocation>
</comment>
<gene>
    <name evidence="14" type="ORF">GT003_07270</name>
</gene>
<name>A0A7X4YLW4_9BACL</name>
<proteinExistence type="predicted"/>
<evidence type="ECO:0000313" key="15">
    <source>
        <dbReference type="Proteomes" id="UP000558113"/>
    </source>
</evidence>
<keyword evidence="4" id="KW-0808">Transferase</keyword>
<evidence type="ECO:0000256" key="2">
    <source>
        <dbReference type="ARBA" id="ARBA00022475"/>
    </source>
</evidence>
<keyword evidence="10" id="KW-0902">Two-component regulatory system</keyword>
<dbReference type="CDD" id="cd06225">
    <property type="entry name" value="HAMP"/>
    <property type="match status" value="1"/>
</dbReference>
<evidence type="ECO:0000256" key="4">
    <source>
        <dbReference type="ARBA" id="ARBA00022679"/>
    </source>
</evidence>
<evidence type="ECO:0000256" key="6">
    <source>
        <dbReference type="ARBA" id="ARBA00022741"/>
    </source>
</evidence>
<dbReference type="Pfam" id="PF00672">
    <property type="entry name" value="HAMP"/>
    <property type="match status" value="1"/>
</dbReference>
<feature type="transmembrane region" description="Helical" evidence="12">
    <location>
        <begin position="293"/>
        <end position="313"/>
    </location>
</feature>